<reference evidence="10" key="1">
    <citation type="submission" date="2017-09" db="EMBL/GenBank/DDBJ databases">
        <title>Depth-based differentiation of microbial function through sediment-hosted aquifers and enrichment of novel symbionts in the deep terrestrial subsurface.</title>
        <authorList>
            <person name="Probst A.J."/>
            <person name="Ladd B."/>
            <person name="Jarett J.K."/>
            <person name="Geller-Mcgrath D.E."/>
            <person name="Sieber C.M.K."/>
            <person name="Emerson J.B."/>
            <person name="Anantharaman K."/>
            <person name="Thomas B.C."/>
            <person name="Malmstrom R."/>
            <person name="Stieglmeier M."/>
            <person name="Klingl A."/>
            <person name="Woyke T."/>
            <person name="Ryan C.M."/>
            <person name="Banfield J.F."/>
        </authorList>
    </citation>
    <scope>NUCLEOTIDE SEQUENCE [LARGE SCALE GENOMIC DNA]</scope>
</reference>
<dbReference type="InterPro" id="IPR045861">
    <property type="entry name" value="CorA_cytoplasmic_dom"/>
</dbReference>
<evidence type="ECO:0000256" key="4">
    <source>
        <dbReference type="ARBA" id="ARBA00022475"/>
    </source>
</evidence>
<evidence type="ECO:0000256" key="1">
    <source>
        <dbReference type="ARBA" id="ARBA00004651"/>
    </source>
</evidence>
<dbReference type="InterPro" id="IPR045863">
    <property type="entry name" value="CorA_TM1_TM2"/>
</dbReference>
<sequence length="303" mass="35191">MARQILTGKKFAWHHFSALEENDFEILKREFKFHPLDFDDLRNPNELPKLDVYKYYVFSILAIPTIKSKSERVHKSDLAIFVGSDYIVTVTRNQIESIDRFFARAKRSAGLKRELFGKSTGYFVYRLLDYAFRDSRTILQDLVKDVQGIEDKVYSHHNKATTMSLSLLRRDILFLRHLLDPQRLIVGQFINAQKTFIPKSLDVYFDDTKDTLDGMWKVSENLNNIIDGLFEVNEAFLSHRTNEIIRILTIISVILMPPTLISSYYGMNISSLPFVHSIEIVTTIIVGSLLVALGIIFYIDRKR</sequence>
<comment type="caution">
    <text evidence="9">The sequence shown here is derived from an EMBL/GenBank/DDBJ whole genome shotgun (WGS) entry which is preliminary data.</text>
</comment>
<evidence type="ECO:0000256" key="7">
    <source>
        <dbReference type="ARBA" id="ARBA00023136"/>
    </source>
</evidence>
<keyword evidence="6 8" id="KW-1133">Transmembrane helix</keyword>
<keyword evidence="3" id="KW-0813">Transport</keyword>
<dbReference type="SUPFAM" id="SSF144083">
    <property type="entry name" value="Magnesium transport protein CorA, transmembrane region"/>
    <property type="match status" value="1"/>
</dbReference>
<dbReference type="EMBL" id="PFSI01000018">
    <property type="protein sequence ID" value="PJC24781.1"/>
    <property type="molecule type" value="Genomic_DNA"/>
</dbReference>
<dbReference type="Pfam" id="PF01544">
    <property type="entry name" value="CorA"/>
    <property type="match status" value="1"/>
</dbReference>
<evidence type="ECO:0000256" key="6">
    <source>
        <dbReference type="ARBA" id="ARBA00022989"/>
    </source>
</evidence>
<dbReference type="AlphaFoldDB" id="A0A2M8EQ07"/>
<name>A0A2M8EQ07_9BACT</name>
<dbReference type="GO" id="GO:0050897">
    <property type="term" value="F:cobalt ion binding"/>
    <property type="evidence" value="ECO:0007669"/>
    <property type="project" value="TreeGrafter"/>
</dbReference>
<dbReference type="GO" id="GO:0015095">
    <property type="term" value="F:magnesium ion transmembrane transporter activity"/>
    <property type="evidence" value="ECO:0007669"/>
    <property type="project" value="TreeGrafter"/>
</dbReference>
<proteinExistence type="inferred from homology"/>
<dbReference type="GO" id="GO:0015087">
    <property type="term" value="F:cobalt ion transmembrane transporter activity"/>
    <property type="evidence" value="ECO:0007669"/>
    <property type="project" value="TreeGrafter"/>
</dbReference>
<evidence type="ECO:0000313" key="9">
    <source>
        <dbReference type="EMBL" id="PJC24781.1"/>
    </source>
</evidence>
<evidence type="ECO:0000256" key="5">
    <source>
        <dbReference type="ARBA" id="ARBA00022692"/>
    </source>
</evidence>
<dbReference type="Proteomes" id="UP000230251">
    <property type="component" value="Unassembled WGS sequence"/>
</dbReference>
<dbReference type="CDD" id="cd12822">
    <property type="entry name" value="TmCorA-like"/>
    <property type="match status" value="1"/>
</dbReference>
<dbReference type="GO" id="GO:0005886">
    <property type="term" value="C:plasma membrane"/>
    <property type="evidence" value="ECO:0007669"/>
    <property type="project" value="UniProtKB-SubCell"/>
</dbReference>
<gene>
    <name evidence="9" type="ORF">CO057_00930</name>
</gene>
<keyword evidence="5 8" id="KW-0812">Transmembrane</keyword>
<dbReference type="GO" id="GO:0000287">
    <property type="term" value="F:magnesium ion binding"/>
    <property type="evidence" value="ECO:0007669"/>
    <property type="project" value="TreeGrafter"/>
</dbReference>
<evidence type="ECO:0000256" key="2">
    <source>
        <dbReference type="ARBA" id="ARBA00009765"/>
    </source>
</evidence>
<accession>A0A2M8EQ07</accession>
<comment type="subcellular location">
    <subcellularLocation>
        <location evidence="1">Cell membrane</location>
        <topology evidence="1">Multi-pass membrane protein</topology>
    </subcellularLocation>
</comment>
<dbReference type="Gene3D" id="1.20.58.340">
    <property type="entry name" value="Magnesium transport protein CorA, transmembrane region"/>
    <property type="match status" value="2"/>
</dbReference>
<evidence type="ECO:0008006" key="11">
    <source>
        <dbReference type="Google" id="ProtNLM"/>
    </source>
</evidence>
<dbReference type="Gene3D" id="3.30.460.20">
    <property type="entry name" value="CorA soluble domain-like"/>
    <property type="match status" value="1"/>
</dbReference>
<dbReference type="PANTHER" id="PTHR46494">
    <property type="entry name" value="CORA FAMILY METAL ION TRANSPORTER (EUROFUNG)"/>
    <property type="match status" value="1"/>
</dbReference>
<feature type="transmembrane region" description="Helical" evidence="8">
    <location>
        <begin position="277"/>
        <end position="299"/>
    </location>
</feature>
<keyword evidence="4" id="KW-1003">Cell membrane</keyword>
<comment type="similarity">
    <text evidence="2">Belongs to the CorA metal ion transporter (MIT) (TC 1.A.35) family.</text>
</comment>
<feature type="transmembrane region" description="Helical" evidence="8">
    <location>
        <begin position="244"/>
        <end position="265"/>
    </location>
</feature>
<dbReference type="InterPro" id="IPR002523">
    <property type="entry name" value="MgTranspt_CorA/ZnTranspt_ZntB"/>
</dbReference>
<evidence type="ECO:0000256" key="8">
    <source>
        <dbReference type="SAM" id="Phobius"/>
    </source>
</evidence>
<dbReference type="PANTHER" id="PTHR46494:SF1">
    <property type="entry name" value="CORA FAMILY METAL ION TRANSPORTER (EUROFUNG)"/>
    <property type="match status" value="1"/>
</dbReference>
<dbReference type="SUPFAM" id="SSF143865">
    <property type="entry name" value="CorA soluble domain-like"/>
    <property type="match status" value="1"/>
</dbReference>
<keyword evidence="7 8" id="KW-0472">Membrane</keyword>
<organism evidence="9 10">
    <name type="scientific">Candidatus Uhrbacteria bacterium CG_4_9_14_0_2_um_filter_41_50</name>
    <dbReference type="NCBI Taxonomy" id="1975031"/>
    <lineage>
        <taxon>Bacteria</taxon>
        <taxon>Candidatus Uhriibacteriota</taxon>
    </lineage>
</organism>
<evidence type="ECO:0000313" key="10">
    <source>
        <dbReference type="Proteomes" id="UP000230251"/>
    </source>
</evidence>
<evidence type="ECO:0000256" key="3">
    <source>
        <dbReference type="ARBA" id="ARBA00022448"/>
    </source>
</evidence>
<protein>
    <recommendedName>
        <fullName evidence="11">Magnesium transporter</fullName>
    </recommendedName>
</protein>